<feature type="transmembrane region" description="Helical" evidence="12">
    <location>
        <begin position="101"/>
        <end position="122"/>
    </location>
</feature>
<evidence type="ECO:0000256" key="6">
    <source>
        <dbReference type="ARBA" id="ARBA00022692"/>
    </source>
</evidence>
<dbReference type="InterPro" id="IPR004358">
    <property type="entry name" value="Sig_transdc_His_kin-like_C"/>
</dbReference>
<dbReference type="Pfam" id="PF01627">
    <property type="entry name" value="Hpt"/>
    <property type="match status" value="1"/>
</dbReference>
<dbReference type="SUPFAM" id="SSF47226">
    <property type="entry name" value="Histidine-containing phosphotransfer domain, HPT domain"/>
    <property type="match status" value="1"/>
</dbReference>
<evidence type="ECO:0000256" key="2">
    <source>
        <dbReference type="ARBA" id="ARBA00004651"/>
    </source>
</evidence>
<dbReference type="Pfam" id="PF00072">
    <property type="entry name" value="Response_reg"/>
    <property type="match status" value="1"/>
</dbReference>
<keyword evidence="6 12" id="KW-0812">Transmembrane</keyword>
<evidence type="ECO:0000259" key="16">
    <source>
        <dbReference type="PROSITE" id="PS50894"/>
    </source>
</evidence>
<evidence type="ECO:0000256" key="7">
    <source>
        <dbReference type="ARBA" id="ARBA00022989"/>
    </source>
</evidence>
<dbReference type="InterPro" id="IPR003594">
    <property type="entry name" value="HATPase_dom"/>
</dbReference>
<dbReference type="CDD" id="cd16922">
    <property type="entry name" value="HATPase_EvgS-ArcB-TorS-like"/>
    <property type="match status" value="1"/>
</dbReference>
<keyword evidence="7 12" id="KW-1133">Transmembrane helix</keyword>
<proteinExistence type="predicted"/>
<accession>A0ABZ0S4Y3</accession>
<dbReference type="Gene3D" id="3.30.450.20">
    <property type="entry name" value="PAS domain"/>
    <property type="match status" value="1"/>
</dbReference>
<evidence type="ECO:0000259" key="14">
    <source>
        <dbReference type="PROSITE" id="PS50110"/>
    </source>
</evidence>
<evidence type="ECO:0000256" key="12">
    <source>
        <dbReference type="SAM" id="Phobius"/>
    </source>
</evidence>
<evidence type="ECO:0000256" key="9">
    <source>
        <dbReference type="ARBA" id="ARBA00023136"/>
    </source>
</evidence>
<dbReference type="Gene3D" id="1.20.120.160">
    <property type="entry name" value="HPT domain"/>
    <property type="match status" value="1"/>
</dbReference>
<dbReference type="PROSITE" id="PS50112">
    <property type="entry name" value="PAS"/>
    <property type="match status" value="1"/>
</dbReference>
<dbReference type="InterPro" id="IPR036890">
    <property type="entry name" value="HATPase_C_sf"/>
</dbReference>
<evidence type="ECO:0000256" key="4">
    <source>
        <dbReference type="ARBA" id="ARBA00022475"/>
    </source>
</evidence>
<feature type="transmembrane region" description="Helical" evidence="12">
    <location>
        <begin position="75"/>
        <end position="95"/>
    </location>
</feature>
<dbReference type="InterPro" id="IPR001789">
    <property type="entry name" value="Sig_transdc_resp-reg_receiver"/>
</dbReference>
<keyword evidence="4" id="KW-1003">Cell membrane</keyword>
<organism evidence="17 18">
    <name type="scientific">Thiorhodovibrio winogradskyi</name>
    <dbReference type="NCBI Taxonomy" id="77007"/>
    <lineage>
        <taxon>Bacteria</taxon>
        <taxon>Pseudomonadati</taxon>
        <taxon>Pseudomonadota</taxon>
        <taxon>Gammaproteobacteria</taxon>
        <taxon>Chromatiales</taxon>
        <taxon>Chromatiaceae</taxon>
        <taxon>Thiorhodovibrio</taxon>
    </lineage>
</organism>
<keyword evidence="8" id="KW-0902">Two-component regulatory system</keyword>
<protein>
    <recommendedName>
        <fullName evidence="3">histidine kinase</fullName>
        <ecNumber evidence="3">2.7.13.3</ecNumber>
    </recommendedName>
</protein>
<dbReference type="Gene3D" id="3.40.50.2300">
    <property type="match status" value="1"/>
</dbReference>
<dbReference type="NCBIfam" id="TIGR00229">
    <property type="entry name" value="sensory_box"/>
    <property type="match status" value="1"/>
</dbReference>
<dbReference type="SUPFAM" id="SSF55874">
    <property type="entry name" value="ATPase domain of HSP90 chaperone/DNA topoisomerase II/histidine kinase"/>
    <property type="match status" value="1"/>
</dbReference>
<dbReference type="Gene3D" id="3.30.565.10">
    <property type="entry name" value="Histidine kinase-like ATPase, C-terminal domain"/>
    <property type="match status" value="1"/>
</dbReference>
<dbReference type="InterPro" id="IPR005467">
    <property type="entry name" value="His_kinase_dom"/>
</dbReference>
<dbReference type="InterPro" id="IPR008207">
    <property type="entry name" value="Sig_transdc_His_kin_Hpt_dom"/>
</dbReference>
<dbReference type="SMART" id="SM00091">
    <property type="entry name" value="PAS"/>
    <property type="match status" value="1"/>
</dbReference>
<evidence type="ECO:0000256" key="8">
    <source>
        <dbReference type="ARBA" id="ARBA00023012"/>
    </source>
</evidence>
<dbReference type="Pfam" id="PF07694">
    <property type="entry name" value="5TM-5TMR_LYT"/>
    <property type="match status" value="1"/>
</dbReference>
<dbReference type="SUPFAM" id="SSF47384">
    <property type="entry name" value="Homodimeric domain of signal transducing histidine kinase"/>
    <property type="match status" value="1"/>
</dbReference>
<dbReference type="GO" id="GO:0004673">
    <property type="term" value="F:protein histidine kinase activity"/>
    <property type="evidence" value="ECO:0007669"/>
    <property type="project" value="UniProtKB-EC"/>
</dbReference>
<evidence type="ECO:0000256" key="10">
    <source>
        <dbReference type="PROSITE-ProRule" id="PRU00110"/>
    </source>
</evidence>
<dbReference type="SMART" id="SM00387">
    <property type="entry name" value="HATPase_c"/>
    <property type="match status" value="1"/>
</dbReference>
<feature type="transmembrane region" description="Helical" evidence="12">
    <location>
        <begin position="42"/>
        <end position="63"/>
    </location>
</feature>
<dbReference type="InterPro" id="IPR036097">
    <property type="entry name" value="HisK_dim/P_sf"/>
</dbReference>
<dbReference type="SMART" id="SM00388">
    <property type="entry name" value="HisKA"/>
    <property type="match status" value="1"/>
</dbReference>
<keyword evidence="17" id="KW-0808">Transferase</keyword>
<dbReference type="InterPro" id="IPR036641">
    <property type="entry name" value="HPT_dom_sf"/>
</dbReference>
<dbReference type="CDD" id="cd17546">
    <property type="entry name" value="REC_hyHK_CKI1_RcsC-like"/>
    <property type="match status" value="1"/>
</dbReference>
<evidence type="ECO:0000256" key="3">
    <source>
        <dbReference type="ARBA" id="ARBA00012438"/>
    </source>
</evidence>
<dbReference type="InterPro" id="IPR011620">
    <property type="entry name" value="Sig_transdc_His_kinase_LytS_TM"/>
</dbReference>
<dbReference type="InterPro" id="IPR035965">
    <property type="entry name" value="PAS-like_dom_sf"/>
</dbReference>
<gene>
    <name evidence="17" type="primary">luxQ_2</name>
    <name evidence="17" type="ORF">Thiowin_00300</name>
</gene>
<evidence type="ECO:0000259" key="13">
    <source>
        <dbReference type="PROSITE" id="PS50109"/>
    </source>
</evidence>
<evidence type="ECO:0000313" key="17">
    <source>
        <dbReference type="EMBL" id="WPL15404.1"/>
    </source>
</evidence>
<comment type="catalytic activity">
    <reaction evidence="1">
        <text>ATP + protein L-histidine = ADP + protein N-phospho-L-histidine.</text>
        <dbReference type="EC" id="2.7.13.3"/>
    </reaction>
</comment>
<dbReference type="InterPro" id="IPR003661">
    <property type="entry name" value="HisK_dim/P_dom"/>
</dbReference>
<dbReference type="Pfam" id="PF00512">
    <property type="entry name" value="HisKA"/>
    <property type="match status" value="1"/>
</dbReference>
<dbReference type="InterPro" id="IPR000014">
    <property type="entry name" value="PAS"/>
</dbReference>
<dbReference type="SUPFAM" id="SSF52172">
    <property type="entry name" value="CheY-like"/>
    <property type="match status" value="1"/>
</dbReference>
<feature type="domain" description="PAS" evidence="15">
    <location>
        <begin position="206"/>
        <end position="283"/>
    </location>
</feature>
<dbReference type="PANTHER" id="PTHR45339:SF3">
    <property type="entry name" value="HISTIDINE KINASE"/>
    <property type="match status" value="1"/>
</dbReference>
<dbReference type="SMART" id="SM00448">
    <property type="entry name" value="REC"/>
    <property type="match status" value="1"/>
</dbReference>
<feature type="domain" description="Response regulatory" evidence="14">
    <location>
        <begin position="594"/>
        <end position="710"/>
    </location>
</feature>
<feature type="transmembrane region" description="Helical" evidence="12">
    <location>
        <begin position="164"/>
        <end position="183"/>
    </location>
</feature>
<evidence type="ECO:0000256" key="1">
    <source>
        <dbReference type="ARBA" id="ARBA00000085"/>
    </source>
</evidence>
<dbReference type="CDD" id="cd00130">
    <property type="entry name" value="PAS"/>
    <property type="match status" value="1"/>
</dbReference>
<dbReference type="PRINTS" id="PR00344">
    <property type="entry name" value="BCTRLSENSOR"/>
</dbReference>
<feature type="domain" description="HPt" evidence="16">
    <location>
        <begin position="761"/>
        <end position="860"/>
    </location>
</feature>
<dbReference type="EC" id="2.7.13.3" evidence="3"/>
<dbReference type="Proteomes" id="UP001432180">
    <property type="component" value="Chromosome"/>
</dbReference>
<dbReference type="SUPFAM" id="SSF55785">
    <property type="entry name" value="PYP-like sensor domain (PAS domain)"/>
    <property type="match status" value="1"/>
</dbReference>
<keyword evidence="5 11" id="KW-0597">Phosphoprotein</keyword>
<keyword evidence="17" id="KW-0418">Kinase</keyword>
<evidence type="ECO:0000313" key="18">
    <source>
        <dbReference type="Proteomes" id="UP001432180"/>
    </source>
</evidence>
<dbReference type="InterPro" id="IPR011006">
    <property type="entry name" value="CheY-like_superfamily"/>
</dbReference>
<dbReference type="RefSeq" id="WP_328985979.1">
    <property type="nucleotide sequence ID" value="NZ_CP121472.1"/>
</dbReference>
<dbReference type="CDD" id="cd00082">
    <property type="entry name" value="HisKA"/>
    <property type="match status" value="1"/>
</dbReference>
<dbReference type="PANTHER" id="PTHR45339">
    <property type="entry name" value="HYBRID SIGNAL TRANSDUCTION HISTIDINE KINASE J"/>
    <property type="match status" value="1"/>
</dbReference>
<dbReference type="CDD" id="cd00088">
    <property type="entry name" value="HPT"/>
    <property type="match status" value="1"/>
</dbReference>
<feature type="domain" description="Histidine kinase" evidence="13">
    <location>
        <begin position="351"/>
        <end position="572"/>
    </location>
</feature>
<dbReference type="Gene3D" id="1.10.287.130">
    <property type="match status" value="1"/>
</dbReference>
<dbReference type="Pfam" id="PF02518">
    <property type="entry name" value="HATPase_c"/>
    <property type="match status" value="1"/>
</dbReference>
<dbReference type="Pfam" id="PF13188">
    <property type="entry name" value="PAS_8"/>
    <property type="match status" value="1"/>
</dbReference>
<evidence type="ECO:0000256" key="11">
    <source>
        <dbReference type="PROSITE-ProRule" id="PRU00169"/>
    </source>
</evidence>
<dbReference type="PROSITE" id="PS50110">
    <property type="entry name" value="RESPONSE_REGULATORY"/>
    <property type="match status" value="1"/>
</dbReference>
<dbReference type="EMBL" id="CP121472">
    <property type="protein sequence ID" value="WPL15404.1"/>
    <property type="molecule type" value="Genomic_DNA"/>
</dbReference>
<evidence type="ECO:0000256" key="5">
    <source>
        <dbReference type="ARBA" id="ARBA00022553"/>
    </source>
</evidence>
<feature type="transmembrane region" description="Helical" evidence="12">
    <location>
        <begin position="129"/>
        <end position="152"/>
    </location>
</feature>
<dbReference type="PROSITE" id="PS50894">
    <property type="entry name" value="HPT"/>
    <property type="match status" value="1"/>
</dbReference>
<name>A0ABZ0S4Y3_9GAMM</name>
<keyword evidence="18" id="KW-1185">Reference proteome</keyword>
<comment type="subcellular location">
    <subcellularLocation>
        <location evidence="2">Cell membrane</location>
        <topology evidence="2">Multi-pass membrane protein</topology>
    </subcellularLocation>
</comment>
<keyword evidence="9 12" id="KW-0472">Membrane</keyword>
<feature type="modified residue" description="4-aspartylphosphate" evidence="11">
    <location>
        <position position="643"/>
    </location>
</feature>
<dbReference type="PROSITE" id="PS50109">
    <property type="entry name" value="HIS_KIN"/>
    <property type="match status" value="1"/>
</dbReference>
<evidence type="ECO:0000259" key="15">
    <source>
        <dbReference type="PROSITE" id="PS50112"/>
    </source>
</evidence>
<feature type="modified residue" description="Phosphohistidine" evidence="10">
    <location>
        <position position="800"/>
    </location>
</feature>
<reference evidence="17 18" key="1">
    <citation type="journal article" date="2023" name="Microorganisms">
        <title>Thiorhodovibrio frisius and Trv. litoralis spp. nov., Two Novel Members from a Clade of Fastidious Purple Sulfur Bacteria That Exhibit Unique Red-Shifted Light-Harvesting Capabilities.</title>
        <authorList>
            <person name="Methner A."/>
            <person name="Kuzyk S.B."/>
            <person name="Petersen J."/>
            <person name="Bauer S."/>
            <person name="Brinkmann H."/>
            <person name="Sichau K."/>
            <person name="Wanner G."/>
            <person name="Wolf J."/>
            <person name="Neumann-Schaal M."/>
            <person name="Henke P."/>
            <person name="Tank M."/>
            <person name="Sproer C."/>
            <person name="Bunk B."/>
            <person name="Overmann J."/>
        </authorList>
    </citation>
    <scope>NUCLEOTIDE SEQUENCE [LARGE SCALE GENOMIC DNA]</scope>
    <source>
        <strain evidence="17 18">DSM 6702</strain>
    </source>
</reference>
<sequence length="870" mass="94099">MAPLGDLIHNATLLLALALVHNLVVAHLPRQRLATQVLDGALFGLVALAGMLYPMTLMPGVIFDGRSVVLSMAGLFGGPISAAVAALIAGIYRLWLGGPGVYMGIGTLLTAAALGVGFRYLCQRLRWPINWVTLAPFGLGVHLLALTWVVVLPGAVRAQVLGRIALPFLVVLPIFSLVLGLVFRMQEQRIENGRALERERDRLQRLLETVEAIIQASPVPQLIIDTQGRVLSINPAFERTIGYTLKEMPTLEQWWLLAYPDPDYRQWIQNIWGRHAQRAAETGDTSATVEIRVHCKDRLSRLFMAGTVALDVGDGNTQTRFLVTFYDVTELKRAQVAAEAAAQAKMRFLAHMSHEIRTPMNGIIGLSELALRGPLDDGTREYLEQMHESGHHLLAILDDILDHSKIEAGQLKLIAAPFDLGDLMAAASTLFAPLAKSKGLRQRVDIDPQVPQWLLGDAHRLRQVLANLMNNAVKFTESGEIGLSVKQLAAAKSRAQLCFTVRDTGMGMDKATQARLFEPFAQGEDSIARRFGGTGLGLSISRYLVERMGGNLRVDSSPGHGSRFSFALWFDIAQLPAVTETAGLQEVLDLGAARVLVVEDHPINQRVVADMLRIFGAEVTMAEDGEQGLEHLAAAAFDLVLMDVQMPRMDGLTATAHIRANPAWAELPVVALTAGVTESEQERIRAAGMNDLLAKPITLNALSAVLARWLAPASAMANPSGGSLVANQPGARPAQLAQATLEEPAGVPACLDLSEFDAVLAPEEVRELLMLFVESAQRLIEQIITAIATHDWQAARAQAHRLKGVAANTRATAMAEVAARLEQALNAAPELLDARADPLPALVAELRQTYADVSDAIGKRQAGHPVSPAD</sequence>